<keyword evidence="1" id="KW-0812">Transmembrane</keyword>
<keyword evidence="3" id="KW-1185">Reference proteome</keyword>
<keyword evidence="1" id="KW-0472">Membrane</keyword>
<name>A0ABD0J8D4_9CAEN</name>
<gene>
    <name evidence="2" type="ORF">BaRGS_00037544</name>
</gene>
<proteinExistence type="predicted"/>
<organism evidence="2 3">
    <name type="scientific">Batillaria attramentaria</name>
    <dbReference type="NCBI Taxonomy" id="370345"/>
    <lineage>
        <taxon>Eukaryota</taxon>
        <taxon>Metazoa</taxon>
        <taxon>Spiralia</taxon>
        <taxon>Lophotrochozoa</taxon>
        <taxon>Mollusca</taxon>
        <taxon>Gastropoda</taxon>
        <taxon>Caenogastropoda</taxon>
        <taxon>Sorbeoconcha</taxon>
        <taxon>Cerithioidea</taxon>
        <taxon>Batillariidae</taxon>
        <taxon>Batillaria</taxon>
    </lineage>
</organism>
<comment type="caution">
    <text evidence="2">The sequence shown here is derived from an EMBL/GenBank/DDBJ whole genome shotgun (WGS) entry which is preliminary data.</text>
</comment>
<dbReference type="AlphaFoldDB" id="A0ABD0J8D4"/>
<evidence type="ECO:0000313" key="2">
    <source>
        <dbReference type="EMBL" id="KAK7465892.1"/>
    </source>
</evidence>
<dbReference type="EMBL" id="JACVVK020000566">
    <property type="protein sequence ID" value="KAK7465892.1"/>
    <property type="molecule type" value="Genomic_DNA"/>
</dbReference>
<dbReference type="SUPFAM" id="SSF103473">
    <property type="entry name" value="MFS general substrate transporter"/>
    <property type="match status" value="1"/>
</dbReference>
<reference evidence="2 3" key="1">
    <citation type="journal article" date="2023" name="Sci. Data">
        <title>Genome assembly of the Korean intertidal mud-creeper Batillaria attramentaria.</title>
        <authorList>
            <person name="Patra A.K."/>
            <person name="Ho P.T."/>
            <person name="Jun S."/>
            <person name="Lee S.J."/>
            <person name="Kim Y."/>
            <person name="Won Y.J."/>
        </authorList>
    </citation>
    <scope>NUCLEOTIDE SEQUENCE [LARGE SCALE GENOMIC DNA]</scope>
    <source>
        <strain evidence="2">Wonlab-2016</strain>
    </source>
</reference>
<feature type="transmembrane region" description="Helical" evidence="1">
    <location>
        <begin position="87"/>
        <end position="107"/>
    </location>
</feature>
<feature type="transmembrane region" description="Helical" evidence="1">
    <location>
        <begin position="29"/>
        <end position="51"/>
    </location>
</feature>
<dbReference type="Proteomes" id="UP001519460">
    <property type="component" value="Unassembled WGS sequence"/>
</dbReference>
<dbReference type="InterPro" id="IPR036259">
    <property type="entry name" value="MFS_trans_sf"/>
</dbReference>
<feature type="transmembrane region" description="Helical" evidence="1">
    <location>
        <begin position="63"/>
        <end position="81"/>
    </location>
</feature>
<evidence type="ECO:0008006" key="4">
    <source>
        <dbReference type="Google" id="ProtNLM"/>
    </source>
</evidence>
<evidence type="ECO:0000313" key="3">
    <source>
        <dbReference type="Proteomes" id="UP001519460"/>
    </source>
</evidence>
<evidence type="ECO:0000256" key="1">
    <source>
        <dbReference type="SAM" id="Phobius"/>
    </source>
</evidence>
<accession>A0ABD0J8D4</accession>
<keyword evidence="1" id="KW-1133">Transmembrane helix</keyword>
<protein>
    <recommendedName>
        <fullName evidence="4">Monocarboxylate transporter</fullName>
    </recommendedName>
</protein>
<sequence length="132" mass="14648">MVALIALTVLACLLGSFLTCEVAGRVFFFVWVCGMFLVMCGFFTMVPTFAYRLFGSQHFNANLGLLYTQGIIGSLMSTLLAPVLKNLLGWHGMFYFSFGAVFVGLLLNMSLDIPCGNTIPQHMYRDLALLQR</sequence>